<dbReference type="Gene3D" id="3.50.30.30">
    <property type="match status" value="1"/>
</dbReference>
<keyword evidence="4" id="KW-0645">Protease</keyword>
<dbReference type="AlphaFoldDB" id="A0A7W7SWQ7"/>
<feature type="domain" description="PA" evidence="2">
    <location>
        <begin position="143"/>
        <end position="234"/>
    </location>
</feature>
<dbReference type="SUPFAM" id="SSF53187">
    <property type="entry name" value="Zn-dependent exopeptidases"/>
    <property type="match status" value="1"/>
</dbReference>
<dbReference type="InterPro" id="IPR046450">
    <property type="entry name" value="PA_dom_sf"/>
</dbReference>
<dbReference type="Pfam" id="PF02225">
    <property type="entry name" value="PA"/>
    <property type="match status" value="1"/>
</dbReference>
<evidence type="ECO:0000313" key="4">
    <source>
        <dbReference type="EMBL" id="MBB4962383.1"/>
    </source>
</evidence>
<dbReference type="InterPro" id="IPR006311">
    <property type="entry name" value="TAT_signal"/>
</dbReference>
<organism evidence="4 5">
    <name type="scientific">Micromonospora polyrhachis</name>
    <dbReference type="NCBI Taxonomy" id="1282883"/>
    <lineage>
        <taxon>Bacteria</taxon>
        <taxon>Bacillati</taxon>
        <taxon>Actinomycetota</taxon>
        <taxon>Actinomycetes</taxon>
        <taxon>Micromonosporales</taxon>
        <taxon>Micromonosporaceae</taxon>
        <taxon>Micromonospora</taxon>
    </lineage>
</organism>
<evidence type="ECO:0000313" key="5">
    <source>
        <dbReference type="Proteomes" id="UP000578819"/>
    </source>
</evidence>
<dbReference type="Gene3D" id="3.40.630.10">
    <property type="entry name" value="Zn peptidases"/>
    <property type="match status" value="1"/>
</dbReference>
<feature type="chain" id="PRO_5031289847" evidence="1">
    <location>
        <begin position="33"/>
        <end position="496"/>
    </location>
</feature>
<evidence type="ECO:0000259" key="3">
    <source>
        <dbReference type="Pfam" id="PF04389"/>
    </source>
</evidence>
<evidence type="ECO:0000259" key="2">
    <source>
        <dbReference type="Pfam" id="PF02225"/>
    </source>
</evidence>
<dbReference type="RefSeq" id="WP_221449254.1">
    <property type="nucleotide sequence ID" value="NZ_JACHJW010000001.1"/>
</dbReference>
<dbReference type="Pfam" id="PF04389">
    <property type="entry name" value="Peptidase_M28"/>
    <property type="match status" value="1"/>
</dbReference>
<keyword evidence="5" id="KW-1185">Reference proteome</keyword>
<reference evidence="4 5" key="1">
    <citation type="submission" date="2020-08" db="EMBL/GenBank/DDBJ databases">
        <title>Sequencing the genomes of 1000 actinobacteria strains.</title>
        <authorList>
            <person name="Klenk H.-P."/>
        </authorList>
    </citation>
    <scope>NUCLEOTIDE SEQUENCE [LARGE SCALE GENOMIC DNA]</scope>
    <source>
        <strain evidence="4 5">DSM 45886</strain>
    </source>
</reference>
<name>A0A7W7SWQ7_9ACTN</name>
<dbReference type="Proteomes" id="UP000578819">
    <property type="component" value="Unassembled WGS sequence"/>
</dbReference>
<dbReference type="InterPro" id="IPR007484">
    <property type="entry name" value="Peptidase_M28"/>
</dbReference>
<keyword evidence="1" id="KW-0732">Signal</keyword>
<protein>
    <submittedName>
        <fullName evidence="4">N-acetylated-alpha-linked acidic dipeptidase</fullName>
        <ecNumber evidence="4">3.4.17.21</ecNumber>
    </submittedName>
</protein>
<dbReference type="InterPro" id="IPR045175">
    <property type="entry name" value="M28_fam"/>
</dbReference>
<dbReference type="EC" id="3.4.17.21" evidence="4"/>
<dbReference type="PANTHER" id="PTHR12147:SF26">
    <property type="entry name" value="PEPTIDASE M28 DOMAIN-CONTAINING PROTEIN"/>
    <property type="match status" value="1"/>
</dbReference>
<dbReference type="EMBL" id="JACHJW010000001">
    <property type="protein sequence ID" value="MBB4962383.1"/>
    <property type="molecule type" value="Genomic_DNA"/>
</dbReference>
<evidence type="ECO:0000256" key="1">
    <source>
        <dbReference type="SAM" id="SignalP"/>
    </source>
</evidence>
<feature type="domain" description="Peptidase M28" evidence="3">
    <location>
        <begin position="260"/>
        <end position="479"/>
    </location>
</feature>
<dbReference type="PANTHER" id="PTHR12147">
    <property type="entry name" value="METALLOPEPTIDASE M28 FAMILY MEMBER"/>
    <property type="match status" value="1"/>
</dbReference>
<keyword evidence="4" id="KW-0378">Hydrolase</keyword>
<gene>
    <name evidence="4" type="ORF">FHR38_006116</name>
</gene>
<keyword evidence="4" id="KW-0121">Carboxypeptidase</keyword>
<comment type="caution">
    <text evidence="4">The sequence shown here is derived from an EMBL/GenBank/DDBJ whole genome shotgun (WGS) entry which is preliminary data.</text>
</comment>
<dbReference type="GO" id="GO:0006508">
    <property type="term" value="P:proteolysis"/>
    <property type="evidence" value="ECO:0007669"/>
    <property type="project" value="InterPro"/>
</dbReference>
<proteinExistence type="predicted"/>
<accession>A0A7W7SWQ7</accession>
<dbReference type="PROSITE" id="PS51318">
    <property type="entry name" value="TAT"/>
    <property type="match status" value="1"/>
</dbReference>
<sequence>MSREQRRRRGALAVLAGAVVAILAATTAPATAAPQPTGGSHQQWLAHRLANSVDPGTVLDTLRKLERYAVTGDGSREAGSEGFDRSLRLFTERLTRAGYRVSTQDVPYRAFAFDAETLVPAAGAPVRILMAHYSVSTPAGGLSAPLVPVDPSGTDPAVGCAAADYPAQVAGTVVLVRTGGCVSVDKAVAATAAGARAIVMYDVTPTAPGSVLRRRATGASIPMAFVSNADADALIDAAGGGALPVTLELRGREFDDVTVNLFAETTGGRADSVVMAGAHLDSGHDGPGINDNGSSAAALLETALRLAPYQGTVRNRVRFAFWGAEELVNLGSTYYVQTLPAQQLARIRLYLNYEMIASSNFVRFVMDGDDSDHPDVGLPAGPVGSGQVEAVVKQAYATLGLPVKTVDLGNVRSDNEPFMAVGVPMGGAHGGSRGVKTADEARVFGGVAGQFYDPCYHQPCDTVSSLHLGALGQVTRAMAWTVGRFAITADDVPGRS</sequence>
<dbReference type="GO" id="GO:0004181">
    <property type="term" value="F:metallocarboxypeptidase activity"/>
    <property type="evidence" value="ECO:0007669"/>
    <property type="project" value="UniProtKB-EC"/>
</dbReference>
<dbReference type="InterPro" id="IPR003137">
    <property type="entry name" value="PA_domain"/>
</dbReference>
<dbReference type="SUPFAM" id="SSF52025">
    <property type="entry name" value="PA domain"/>
    <property type="match status" value="1"/>
</dbReference>
<feature type="signal peptide" evidence="1">
    <location>
        <begin position="1"/>
        <end position="32"/>
    </location>
</feature>